<dbReference type="Proteomes" id="UP001501588">
    <property type="component" value="Unassembled WGS sequence"/>
</dbReference>
<gene>
    <name evidence="3" type="ORF">GCM10009416_22600</name>
</gene>
<reference evidence="4" key="1">
    <citation type="journal article" date="2019" name="Int. J. Syst. Evol. Microbiol.">
        <title>The Global Catalogue of Microorganisms (GCM) 10K type strain sequencing project: providing services to taxonomists for standard genome sequencing and annotation.</title>
        <authorList>
            <consortium name="The Broad Institute Genomics Platform"/>
            <consortium name="The Broad Institute Genome Sequencing Center for Infectious Disease"/>
            <person name="Wu L."/>
            <person name="Ma J."/>
        </authorList>
    </citation>
    <scope>NUCLEOTIDE SEQUENCE [LARGE SCALE GENOMIC DNA]</scope>
    <source>
        <strain evidence="4">JCM 9933</strain>
    </source>
</reference>
<dbReference type="Pfam" id="PF02069">
    <property type="entry name" value="Metallothio_Pro"/>
    <property type="match status" value="1"/>
</dbReference>
<evidence type="ECO:0008006" key="5">
    <source>
        <dbReference type="Google" id="ProtNLM"/>
    </source>
</evidence>
<dbReference type="InterPro" id="IPR017854">
    <property type="entry name" value="Metalthion_dom_sf"/>
</dbReference>
<evidence type="ECO:0000313" key="4">
    <source>
        <dbReference type="Proteomes" id="UP001501588"/>
    </source>
</evidence>
<dbReference type="SUPFAM" id="SSF57868">
    <property type="entry name" value="Metallothionein"/>
    <property type="match status" value="1"/>
</dbReference>
<dbReference type="RefSeq" id="WP_343895400.1">
    <property type="nucleotide sequence ID" value="NZ_BAAAFZ010000028.1"/>
</dbReference>
<evidence type="ECO:0000256" key="1">
    <source>
        <dbReference type="ARBA" id="ARBA00022723"/>
    </source>
</evidence>
<accession>A0ABP3Q9W4</accession>
<dbReference type="InterPro" id="IPR000518">
    <property type="entry name" value="Metalthion_fam14_prok"/>
</dbReference>
<name>A0ABP3Q9W4_9PROT</name>
<dbReference type="EMBL" id="BAAAFZ010000028">
    <property type="protein sequence ID" value="GAA0583652.1"/>
    <property type="molecule type" value="Genomic_DNA"/>
</dbReference>
<evidence type="ECO:0000313" key="3">
    <source>
        <dbReference type="EMBL" id="GAA0583652.1"/>
    </source>
</evidence>
<keyword evidence="4" id="KW-1185">Reference proteome</keyword>
<dbReference type="PRINTS" id="PR00859">
    <property type="entry name" value="MTPROKARYOTE"/>
</dbReference>
<evidence type="ECO:0000256" key="2">
    <source>
        <dbReference type="ARBA" id="ARBA00022851"/>
    </source>
</evidence>
<sequence>MSATVDMVKCACSDCVCVVKTDGGVKREGRLFCSESCADHHKDGSGCGHAGCACHG</sequence>
<proteinExistence type="predicted"/>
<protein>
    <recommendedName>
        <fullName evidence="5">Metallothionein</fullName>
    </recommendedName>
</protein>
<keyword evidence="1" id="KW-0479">Metal-binding</keyword>
<dbReference type="Gene3D" id="2.30.170.10">
    <property type="match status" value="1"/>
</dbReference>
<comment type="caution">
    <text evidence="3">The sequence shown here is derived from an EMBL/GenBank/DDBJ whole genome shotgun (WGS) entry which is preliminary data.</text>
</comment>
<organism evidence="3 4">
    <name type="scientific">Craurococcus roseus</name>
    <dbReference type="NCBI Taxonomy" id="77585"/>
    <lineage>
        <taxon>Bacteria</taxon>
        <taxon>Pseudomonadati</taxon>
        <taxon>Pseudomonadota</taxon>
        <taxon>Alphaproteobacteria</taxon>
        <taxon>Acetobacterales</taxon>
        <taxon>Acetobacteraceae</taxon>
        <taxon>Craurococcus</taxon>
    </lineage>
</organism>
<keyword evidence="2" id="KW-0480">Metal-thiolate cluster</keyword>